<dbReference type="Gene3D" id="1.10.287.1040">
    <property type="entry name" value="Exonuclease VII, small subunit"/>
    <property type="match status" value="1"/>
</dbReference>
<accession>A6GKD9</accession>
<dbReference type="EMBL" id="ABCS01000192">
    <property type="protein sequence ID" value="EDM73659.1"/>
    <property type="molecule type" value="Genomic_DNA"/>
</dbReference>
<keyword evidence="3 6" id="KW-0540">Nuclease</keyword>
<dbReference type="RefSeq" id="WP_006977175.1">
    <property type="nucleotide sequence ID" value="NZ_ABCS01000192.1"/>
</dbReference>
<dbReference type="GO" id="GO:0005829">
    <property type="term" value="C:cytosol"/>
    <property type="evidence" value="ECO:0007669"/>
    <property type="project" value="TreeGrafter"/>
</dbReference>
<evidence type="ECO:0000256" key="6">
    <source>
        <dbReference type="HAMAP-Rule" id="MF_00337"/>
    </source>
</evidence>
<comment type="function">
    <text evidence="6">Bidirectionally degrades single-stranded DNA into large acid-insoluble oligonucleotides, which are then degraded further into small acid-soluble oligonucleotides.</text>
</comment>
<evidence type="ECO:0000313" key="8">
    <source>
        <dbReference type="EMBL" id="EDM73659.1"/>
    </source>
</evidence>
<comment type="caution">
    <text evidence="8">The sequence shown here is derived from an EMBL/GenBank/DDBJ whole genome shotgun (WGS) entry which is preliminary data.</text>
</comment>
<keyword evidence="9" id="KW-1185">Reference proteome</keyword>
<evidence type="ECO:0000256" key="2">
    <source>
        <dbReference type="ARBA" id="ARBA00022490"/>
    </source>
</evidence>
<dbReference type="SUPFAM" id="SSF116842">
    <property type="entry name" value="XseB-like"/>
    <property type="match status" value="1"/>
</dbReference>
<dbReference type="NCBIfam" id="TIGR01280">
    <property type="entry name" value="xseB"/>
    <property type="match status" value="1"/>
</dbReference>
<dbReference type="PANTHER" id="PTHR34137">
    <property type="entry name" value="EXODEOXYRIBONUCLEASE 7 SMALL SUBUNIT"/>
    <property type="match status" value="1"/>
</dbReference>
<dbReference type="InterPro" id="IPR037004">
    <property type="entry name" value="Exonuc_VII_ssu_sf"/>
</dbReference>
<dbReference type="PANTHER" id="PTHR34137:SF1">
    <property type="entry name" value="EXODEOXYRIBONUCLEASE 7 SMALL SUBUNIT"/>
    <property type="match status" value="1"/>
</dbReference>
<dbReference type="STRING" id="391625.PPSIR1_39200"/>
<feature type="region of interest" description="Disordered" evidence="7">
    <location>
        <begin position="1"/>
        <end position="22"/>
    </location>
</feature>
<organism evidence="8 9">
    <name type="scientific">Plesiocystis pacifica SIR-1</name>
    <dbReference type="NCBI Taxonomy" id="391625"/>
    <lineage>
        <taxon>Bacteria</taxon>
        <taxon>Pseudomonadati</taxon>
        <taxon>Myxococcota</taxon>
        <taxon>Polyangia</taxon>
        <taxon>Nannocystales</taxon>
        <taxon>Nannocystaceae</taxon>
        <taxon>Plesiocystis</taxon>
    </lineage>
</organism>
<protein>
    <recommendedName>
        <fullName evidence="6">Exodeoxyribonuclease 7 small subunit</fullName>
        <ecNumber evidence="6">3.1.11.6</ecNumber>
    </recommendedName>
    <alternativeName>
        <fullName evidence="6">Exodeoxyribonuclease VII small subunit</fullName>
        <shortName evidence="6">Exonuclease VII small subunit</shortName>
    </alternativeName>
</protein>
<keyword evidence="4 6" id="KW-0378">Hydrolase</keyword>
<comment type="similarity">
    <text evidence="1 6">Belongs to the XseB family.</text>
</comment>
<dbReference type="OrthoDB" id="5523157at2"/>
<evidence type="ECO:0000256" key="7">
    <source>
        <dbReference type="SAM" id="MobiDB-lite"/>
    </source>
</evidence>
<dbReference type="HAMAP" id="MF_00337">
    <property type="entry name" value="Exonuc_7_S"/>
    <property type="match status" value="1"/>
</dbReference>
<dbReference type="GO" id="GO:0008855">
    <property type="term" value="F:exodeoxyribonuclease VII activity"/>
    <property type="evidence" value="ECO:0007669"/>
    <property type="project" value="UniProtKB-UniRule"/>
</dbReference>
<evidence type="ECO:0000256" key="1">
    <source>
        <dbReference type="ARBA" id="ARBA00009998"/>
    </source>
</evidence>
<dbReference type="eggNOG" id="COG1722">
    <property type="taxonomic scope" value="Bacteria"/>
</dbReference>
<reference evidence="8 9" key="1">
    <citation type="submission" date="2007-06" db="EMBL/GenBank/DDBJ databases">
        <authorList>
            <person name="Shimkets L."/>
            <person name="Ferriera S."/>
            <person name="Johnson J."/>
            <person name="Kravitz S."/>
            <person name="Beeson K."/>
            <person name="Sutton G."/>
            <person name="Rogers Y.-H."/>
            <person name="Friedman R."/>
            <person name="Frazier M."/>
            <person name="Venter J.C."/>
        </authorList>
    </citation>
    <scope>NUCLEOTIDE SEQUENCE [LARGE SCALE GENOMIC DNA]</scope>
    <source>
        <strain evidence="8 9">SIR-1</strain>
    </source>
</reference>
<keyword evidence="2 6" id="KW-0963">Cytoplasm</keyword>
<sequence length="98" mass="10193">MAASSKSGAKSGSRRRKSPKTAEALLARLDEVVRGLEGGDLPLEKALASFEEGVALVREGEEMLASVEQRIEMLLADGGVVPFGEGRGAAPAEEPDAD</sequence>
<keyword evidence="5 6" id="KW-0269">Exonuclease</keyword>
<evidence type="ECO:0000256" key="4">
    <source>
        <dbReference type="ARBA" id="ARBA00022801"/>
    </source>
</evidence>
<name>A6GKD9_9BACT</name>
<dbReference type="GO" id="GO:0006308">
    <property type="term" value="P:DNA catabolic process"/>
    <property type="evidence" value="ECO:0007669"/>
    <property type="project" value="UniProtKB-UniRule"/>
</dbReference>
<comment type="subcellular location">
    <subcellularLocation>
        <location evidence="6">Cytoplasm</location>
    </subcellularLocation>
</comment>
<evidence type="ECO:0000313" key="9">
    <source>
        <dbReference type="Proteomes" id="UP000005801"/>
    </source>
</evidence>
<dbReference type="GO" id="GO:0009318">
    <property type="term" value="C:exodeoxyribonuclease VII complex"/>
    <property type="evidence" value="ECO:0007669"/>
    <property type="project" value="UniProtKB-UniRule"/>
</dbReference>
<evidence type="ECO:0000256" key="3">
    <source>
        <dbReference type="ARBA" id="ARBA00022722"/>
    </source>
</evidence>
<comment type="subunit">
    <text evidence="6">Heterooligomer composed of large and small subunits.</text>
</comment>
<dbReference type="InterPro" id="IPR003761">
    <property type="entry name" value="Exonuc_VII_S"/>
</dbReference>
<dbReference type="Proteomes" id="UP000005801">
    <property type="component" value="Unassembled WGS sequence"/>
</dbReference>
<feature type="compositionally biased region" description="Low complexity" evidence="7">
    <location>
        <begin position="1"/>
        <end position="11"/>
    </location>
</feature>
<proteinExistence type="inferred from homology"/>
<evidence type="ECO:0000256" key="5">
    <source>
        <dbReference type="ARBA" id="ARBA00022839"/>
    </source>
</evidence>
<dbReference type="Pfam" id="PF02609">
    <property type="entry name" value="Exonuc_VII_S"/>
    <property type="match status" value="1"/>
</dbReference>
<dbReference type="EC" id="3.1.11.6" evidence="6"/>
<gene>
    <name evidence="6" type="primary">xseB</name>
    <name evidence="8" type="ORF">PPSIR1_39200</name>
</gene>
<comment type="catalytic activity">
    <reaction evidence="6">
        <text>Exonucleolytic cleavage in either 5'- to 3'- or 3'- to 5'-direction to yield nucleoside 5'-phosphates.</text>
        <dbReference type="EC" id="3.1.11.6"/>
    </reaction>
</comment>
<dbReference type="AlphaFoldDB" id="A6GKD9"/>